<comment type="cofactor">
    <cofactor evidence="7 10">
        <name>Mg(2+)</name>
        <dbReference type="ChEBI" id="CHEBI:18420"/>
    </cofactor>
    <text evidence="7 10">Binds 1 Mg(2+) ion per subunit.</text>
</comment>
<dbReference type="RefSeq" id="WP_171993256.1">
    <property type="nucleotide sequence ID" value="NZ_CP012542.1"/>
</dbReference>
<evidence type="ECO:0000256" key="9">
    <source>
        <dbReference type="PIRSR" id="PIRSR000485-1"/>
    </source>
</evidence>
<dbReference type="InterPro" id="IPR029057">
    <property type="entry name" value="PRTase-like"/>
</dbReference>
<keyword evidence="7 10" id="KW-0460">Magnesium</keyword>
<evidence type="ECO:0000256" key="6">
    <source>
        <dbReference type="ARBA" id="ARBA00022962"/>
    </source>
</evidence>
<evidence type="ECO:0000256" key="1">
    <source>
        <dbReference type="ARBA" id="ARBA00005209"/>
    </source>
</evidence>
<evidence type="ECO:0000256" key="5">
    <source>
        <dbReference type="ARBA" id="ARBA00022755"/>
    </source>
</evidence>
<evidence type="ECO:0000313" key="13">
    <source>
        <dbReference type="Proteomes" id="UP000503264"/>
    </source>
</evidence>
<dbReference type="InterPro" id="IPR035584">
    <property type="entry name" value="PurF_N"/>
</dbReference>
<comment type="pathway">
    <text evidence="1 7 8">Purine metabolism; IMP biosynthesis via de novo pathway; N(1)-(5-phospho-D-ribosyl)glycinamide from 5-phospho-alpha-D-ribose 1-diphosphate: step 1/2.</text>
</comment>
<keyword evidence="13" id="KW-1185">Reference proteome</keyword>
<dbReference type="HAMAP" id="MF_01931">
    <property type="entry name" value="PurF"/>
    <property type="match status" value="1"/>
</dbReference>
<evidence type="ECO:0000256" key="4">
    <source>
        <dbReference type="ARBA" id="ARBA00022679"/>
    </source>
</evidence>
<dbReference type="GO" id="GO:0004044">
    <property type="term" value="F:amidophosphoribosyltransferase activity"/>
    <property type="evidence" value="ECO:0007669"/>
    <property type="project" value="UniProtKB-UniRule"/>
</dbReference>
<dbReference type="InterPro" id="IPR017932">
    <property type="entry name" value="GATase_2_dom"/>
</dbReference>
<dbReference type="PIRSF" id="PIRSF000485">
    <property type="entry name" value="Amd_phspho_trans"/>
    <property type="match status" value="1"/>
</dbReference>
<dbReference type="SUPFAM" id="SSF53271">
    <property type="entry name" value="PRTase-like"/>
    <property type="match status" value="1"/>
</dbReference>
<dbReference type="AlphaFoldDB" id="A0A6G5QE45"/>
<dbReference type="SUPFAM" id="SSF56235">
    <property type="entry name" value="N-terminal nucleophile aminohydrolases (Ntn hydrolases)"/>
    <property type="match status" value="1"/>
</dbReference>
<comment type="caution">
    <text evidence="7">Lacks conserved residue(s) required for the propagation of feature annotation.</text>
</comment>
<accession>A0A6G5QE45</accession>
<comment type="catalytic activity">
    <reaction evidence="7 8">
        <text>5-phospho-beta-D-ribosylamine + L-glutamate + diphosphate = 5-phospho-alpha-D-ribose 1-diphosphate + L-glutamine + H2O</text>
        <dbReference type="Rhea" id="RHEA:14905"/>
        <dbReference type="ChEBI" id="CHEBI:15377"/>
        <dbReference type="ChEBI" id="CHEBI:29985"/>
        <dbReference type="ChEBI" id="CHEBI:33019"/>
        <dbReference type="ChEBI" id="CHEBI:58017"/>
        <dbReference type="ChEBI" id="CHEBI:58359"/>
        <dbReference type="ChEBI" id="CHEBI:58681"/>
        <dbReference type="EC" id="2.4.2.14"/>
    </reaction>
</comment>
<gene>
    <name evidence="7 12" type="primary">purF</name>
    <name evidence="12" type="ORF">CMUC_0130</name>
</gene>
<evidence type="ECO:0000256" key="10">
    <source>
        <dbReference type="PIRSR" id="PIRSR000485-2"/>
    </source>
</evidence>
<evidence type="ECO:0000256" key="8">
    <source>
        <dbReference type="PIRNR" id="PIRNR000485"/>
    </source>
</evidence>
<reference evidence="12 13" key="1">
    <citation type="submission" date="2016-07" db="EMBL/GenBank/DDBJ databases">
        <title>Comparative genomics of the Campylobacter concisus group.</title>
        <authorList>
            <person name="Miller W.G."/>
            <person name="Yee E."/>
            <person name="Chapman M.H."/>
            <person name="Huynh S."/>
            <person name="Bono J.L."/>
            <person name="On S.L.W."/>
            <person name="StLeger J."/>
            <person name="Foster G."/>
            <person name="Parker C.T."/>
        </authorList>
    </citation>
    <scope>NUCLEOTIDE SEQUENCE [LARGE SCALE GENOMIC DNA]</scope>
    <source>
        <strain evidence="12 13">CCUG 21559</strain>
    </source>
</reference>
<proteinExistence type="inferred from homology"/>
<feature type="binding site" evidence="7 10">
    <location>
        <position position="348"/>
    </location>
    <ligand>
        <name>Mg(2+)</name>
        <dbReference type="ChEBI" id="CHEBI:18420"/>
    </ligand>
</feature>
<protein>
    <recommendedName>
        <fullName evidence="7">Amidophosphoribosyltransferase</fullName>
        <shortName evidence="7">ATase</shortName>
        <ecNumber evidence="7">2.4.2.14</ecNumber>
    </recommendedName>
    <alternativeName>
        <fullName evidence="7">Glutamine phosphoribosylpyrophosphate amidotransferase</fullName>
        <shortName evidence="7">GPATase</shortName>
    </alternativeName>
</protein>
<comment type="function">
    <text evidence="7">Catalyzes the formation of phosphoribosylamine from phosphoribosylpyrophosphate (PRPP) and glutamine.</text>
</comment>
<keyword evidence="3 7" id="KW-0328">Glycosyltransferase</keyword>
<keyword evidence="7 10" id="KW-0479">Metal-binding</keyword>
<feature type="binding site" evidence="7 10">
    <location>
        <position position="349"/>
    </location>
    <ligand>
        <name>Mg(2+)</name>
        <dbReference type="ChEBI" id="CHEBI:18420"/>
    </ligand>
</feature>
<dbReference type="Gene3D" id="3.40.50.2020">
    <property type="match status" value="1"/>
</dbReference>
<dbReference type="NCBIfam" id="TIGR01134">
    <property type="entry name" value="purF"/>
    <property type="match status" value="1"/>
</dbReference>
<feature type="domain" description="Glutamine amidotransferase type-2" evidence="11">
    <location>
        <begin position="2"/>
        <end position="222"/>
    </location>
</feature>
<feature type="active site" description="Nucleophile" evidence="7 9">
    <location>
        <position position="2"/>
    </location>
</feature>
<dbReference type="Pfam" id="PF13537">
    <property type="entry name" value="GATase_7"/>
    <property type="match status" value="1"/>
</dbReference>
<organism evidence="12 13">
    <name type="scientific">Campylobacter mucosalis CCUG 21559</name>
    <dbReference type="NCBI Taxonomy" id="1032067"/>
    <lineage>
        <taxon>Bacteria</taxon>
        <taxon>Pseudomonadati</taxon>
        <taxon>Campylobacterota</taxon>
        <taxon>Epsilonproteobacteria</taxon>
        <taxon>Campylobacterales</taxon>
        <taxon>Campylobacteraceae</taxon>
        <taxon>Campylobacter</taxon>
    </lineage>
</organism>
<dbReference type="InterPro" id="IPR000836">
    <property type="entry name" value="PRTase_dom"/>
</dbReference>
<evidence type="ECO:0000259" key="11">
    <source>
        <dbReference type="PROSITE" id="PS51278"/>
    </source>
</evidence>
<dbReference type="EC" id="2.4.2.14" evidence="7"/>
<dbReference type="Gene3D" id="3.60.20.10">
    <property type="entry name" value="Glutamine Phosphoribosylpyrophosphate, subunit 1, domain 1"/>
    <property type="match status" value="1"/>
</dbReference>
<dbReference type="Pfam" id="PF00156">
    <property type="entry name" value="Pribosyltran"/>
    <property type="match status" value="1"/>
</dbReference>
<keyword evidence="6 7" id="KW-0315">Glutamine amidotransferase</keyword>
<keyword evidence="5 7" id="KW-0658">Purine biosynthesis</keyword>
<evidence type="ECO:0000313" key="12">
    <source>
        <dbReference type="EMBL" id="QCD43950.1"/>
    </source>
</evidence>
<dbReference type="PROSITE" id="PS51278">
    <property type="entry name" value="GATASE_TYPE_2"/>
    <property type="match status" value="1"/>
</dbReference>
<dbReference type="PANTHER" id="PTHR11907">
    <property type="entry name" value="AMIDOPHOSPHORIBOSYLTRANSFERASE"/>
    <property type="match status" value="1"/>
</dbReference>
<sequence>MCAIVGVINSKDAAKTAYYALFSMQHRGQESSGISSCDENGIIKTIKASGLVTEVFGKDSFEILKGDMAIGHNRYATAGTQSLLDAQPVAVNYALGSLSLVHNGNLVNKDSVRNELINEGAIFATNMDTENIVHLIARSHEEHLKDRIIAALKKIVGAYCLLIQSRHKIFAIRDRYGVRPLSLGRLKDGGYIVASETCAFDLVEAEFIRDVRPGEMITFERGKDEFVSEQIFDPDPRICAFEYIYFARPDSVIEGKSVYEARKRMGAALARKSKVEADFVIPVPDSGVAAALGYAKQSGLPFEAAIVRNHYVGRTFIEPSQEMRNLKVKLKLNPMSSVLKGKSVVVVDDSIVRGTTSKKIVDLLRHAGVSKIHFRVACPELKFPERYGIDTPSFDELISSKRSVEQVREYIGADTLEFLDIAELVGSLGDERRYSLVSFDGDYFIK</sequence>
<dbReference type="EMBL" id="CP012542">
    <property type="protein sequence ID" value="QCD43950.1"/>
    <property type="molecule type" value="Genomic_DNA"/>
</dbReference>
<dbReference type="InterPro" id="IPR029055">
    <property type="entry name" value="Ntn_hydrolases_N"/>
</dbReference>
<dbReference type="GO" id="GO:0006189">
    <property type="term" value="P:'de novo' IMP biosynthetic process"/>
    <property type="evidence" value="ECO:0007669"/>
    <property type="project" value="UniProtKB-UniRule"/>
</dbReference>
<dbReference type="GO" id="GO:0000287">
    <property type="term" value="F:magnesium ion binding"/>
    <property type="evidence" value="ECO:0007669"/>
    <property type="project" value="UniProtKB-UniRule"/>
</dbReference>
<comment type="similarity">
    <text evidence="2 7 8">In the C-terminal section; belongs to the purine/pyrimidine phosphoribosyltransferase family.</text>
</comment>
<dbReference type="InterPro" id="IPR005854">
    <property type="entry name" value="PurF"/>
</dbReference>
<keyword evidence="4 7" id="KW-0808">Transferase</keyword>
<evidence type="ECO:0000256" key="3">
    <source>
        <dbReference type="ARBA" id="ARBA00022676"/>
    </source>
</evidence>
<evidence type="ECO:0000256" key="7">
    <source>
        <dbReference type="HAMAP-Rule" id="MF_01931"/>
    </source>
</evidence>
<dbReference type="CDD" id="cd00715">
    <property type="entry name" value="GPATase_N"/>
    <property type="match status" value="1"/>
</dbReference>
<dbReference type="UniPathway" id="UPA00074">
    <property type="reaction ID" value="UER00124"/>
</dbReference>
<dbReference type="Proteomes" id="UP000503264">
    <property type="component" value="Chromosome"/>
</dbReference>
<dbReference type="CDD" id="cd06223">
    <property type="entry name" value="PRTases_typeI"/>
    <property type="match status" value="1"/>
</dbReference>
<name>A0A6G5QE45_9BACT</name>
<feature type="binding site" evidence="7 10">
    <location>
        <position position="286"/>
    </location>
    <ligand>
        <name>Mg(2+)</name>
        <dbReference type="ChEBI" id="CHEBI:18420"/>
    </ligand>
</feature>
<dbReference type="GO" id="GO:0009113">
    <property type="term" value="P:purine nucleobase biosynthetic process"/>
    <property type="evidence" value="ECO:0007669"/>
    <property type="project" value="UniProtKB-UniRule"/>
</dbReference>
<evidence type="ECO:0000256" key="2">
    <source>
        <dbReference type="ARBA" id="ARBA00010138"/>
    </source>
</evidence>